<dbReference type="CDD" id="cd22268">
    <property type="entry name" value="DPBB_RlpA-like"/>
    <property type="match status" value="1"/>
</dbReference>
<accession>A0A6S6S9D0</accession>
<dbReference type="InterPro" id="IPR007730">
    <property type="entry name" value="SPOR-like_dom"/>
</dbReference>
<keyword evidence="1" id="KW-0732">Signal</keyword>
<organism evidence="7">
    <name type="scientific">uncultured Sulfurovum sp</name>
    <dbReference type="NCBI Taxonomy" id="269237"/>
    <lineage>
        <taxon>Bacteria</taxon>
        <taxon>Pseudomonadati</taxon>
        <taxon>Campylobacterota</taxon>
        <taxon>Epsilonproteobacteria</taxon>
        <taxon>Campylobacterales</taxon>
        <taxon>Sulfurovaceae</taxon>
        <taxon>Sulfurovum</taxon>
        <taxon>environmental samples</taxon>
    </lineage>
</organism>
<dbReference type="GO" id="GO:0042834">
    <property type="term" value="F:peptidoglycan binding"/>
    <property type="evidence" value="ECO:0007669"/>
    <property type="project" value="InterPro"/>
</dbReference>
<keyword evidence="2 4" id="KW-0456">Lyase</keyword>
<evidence type="ECO:0000259" key="6">
    <source>
        <dbReference type="PROSITE" id="PS51724"/>
    </source>
</evidence>
<dbReference type="InterPro" id="IPR012997">
    <property type="entry name" value="RplA"/>
</dbReference>
<comment type="function">
    <text evidence="4">Lytic transglycosylase with a strong preference for naked glycan strands that lack stem peptides.</text>
</comment>
<gene>
    <name evidence="4" type="primary">rlpA</name>
    <name evidence="7" type="ORF">HELGO_WM32108</name>
</gene>
<comment type="similarity">
    <text evidence="4 5">Belongs to the RlpA family.</text>
</comment>
<dbReference type="Pfam" id="PF03330">
    <property type="entry name" value="DPBB_1"/>
    <property type="match status" value="1"/>
</dbReference>
<dbReference type="InterPro" id="IPR009009">
    <property type="entry name" value="RlpA-like_DPBB"/>
</dbReference>
<proteinExistence type="inferred from homology"/>
<dbReference type="PANTHER" id="PTHR34183:SF1">
    <property type="entry name" value="ENDOLYTIC PEPTIDOGLYCAN TRANSGLYCOSYLASE RLPA"/>
    <property type="match status" value="1"/>
</dbReference>
<dbReference type="GO" id="GO:0071555">
    <property type="term" value="P:cell wall organization"/>
    <property type="evidence" value="ECO:0007669"/>
    <property type="project" value="UniProtKB-KW"/>
</dbReference>
<reference evidence="7" key="1">
    <citation type="submission" date="2020-01" db="EMBL/GenBank/DDBJ databases">
        <authorList>
            <person name="Meier V. D."/>
            <person name="Meier V D."/>
        </authorList>
    </citation>
    <scope>NUCLEOTIDE SEQUENCE</scope>
    <source>
        <strain evidence="7">HLG_WM_MAG_06</strain>
    </source>
</reference>
<name>A0A6S6S9D0_9BACT</name>
<evidence type="ECO:0000256" key="4">
    <source>
        <dbReference type="HAMAP-Rule" id="MF_02071"/>
    </source>
</evidence>
<keyword evidence="3 4" id="KW-0961">Cell wall biogenesis/degradation</keyword>
<dbReference type="HAMAP" id="MF_02071">
    <property type="entry name" value="RlpA"/>
    <property type="match status" value="1"/>
</dbReference>
<dbReference type="Gene3D" id="2.40.40.10">
    <property type="entry name" value="RlpA-like domain"/>
    <property type="match status" value="1"/>
</dbReference>
<feature type="domain" description="SPOR" evidence="6">
    <location>
        <begin position="180"/>
        <end position="256"/>
    </location>
</feature>
<keyword evidence="7" id="KW-0449">Lipoprotein</keyword>
<dbReference type="InterPro" id="IPR036908">
    <property type="entry name" value="RlpA-like_sf"/>
</dbReference>
<dbReference type="InterPro" id="IPR034718">
    <property type="entry name" value="RlpA"/>
</dbReference>
<dbReference type="EC" id="4.2.2.-" evidence="4"/>
<dbReference type="EMBL" id="CACVAP010000024">
    <property type="protein sequence ID" value="CAA6799697.1"/>
    <property type="molecule type" value="Genomic_DNA"/>
</dbReference>
<dbReference type="AlphaFoldDB" id="A0A6S6S9D0"/>
<dbReference type="GO" id="GO:0000270">
    <property type="term" value="P:peptidoglycan metabolic process"/>
    <property type="evidence" value="ECO:0007669"/>
    <property type="project" value="UniProtKB-UniRule"/>
</dbReference>
<evidence type="ECO:0000256" key="3">
    <source>
        <dbReference type="ARBA" id="ARBA00023316"/>
    </source>
</evidence>
<protein>
    <recommendedName>
        <fullName evidence="4">Probable endolytic peptidoglycan transglycosylase RlpA</fullName>
        <ecNumber evidence="4">4.2.2.-</ecNumber>
    </recommendedName>
</protein>
<dbReference type="PROSITE" id="PS51724">
    <property type="entry name" value="SPOR"/>
    <property type="match status" value="1"/>
</dbReference>
<dbReference type="PANTHER" id="PTHR34183">
    <property type="entry name" value="ENDOLYTIC PEPTIDOGLYCAN TRANSGLYCOSYLASE RLPA"/>
    <property type="match status" value="1"/>
</dbReference>
<evidence type="ECO:0000256" key="1">
    <source>
        <dbReference type="ARBA" id="ARBA00022729"/>
    </source>
</evidence>
<evidence type="ECO:0000313" key="7">
    <source>
        <dbReference type="EMBL" id="CAA6799697.1"/>
    </source>
</evidence>
<sequence>MHFKAIIVLAFSQTLLFAQTIGLASWYGEKFQGRITSSGETFNMHAYTAAHKTLPFGTMVNVTNLQNGKSVNVKVNDRGPYNSNRIMDISYAAAKSIGLVTMGTAKVSIEQFKTQPIRKVTVQPRLEPTANTSTILETVTASKDLASMMEYALMITDPKKEVNQPVVVVAPTTVAVPPVVNQKKKVHVQVASFSTEQGAEQFMVKERSKGYQMMAIPAFSIKFQQLRHKVIILTDSKKSAMAIVNSKQYNGAYILK</sequence>
<dbReference type="SUPFAM" id="SSF50685">
    <property type="entry name" value="Barwin-like endoglucanases"/>
    <property type="match status" value="1"/>
</dbReference>
<evidence type="ECO:0000256" key="2">
    <source>
        <dbReference type="ARBA" id="ARBA00023239"/>
    </source>
</evidence>
<dbReference type="GO" id="GO:0008932">
    <property type="term" value="F:lytic endotransglycosylase activity"/>
    <property type="evidence" value="ECO:0007669"/>
    <property type="project" value="UniProtKB-UniRule"/>
</dbReference>
<dbReference type="NCBIfam" id="TIGR00413">
    <property type="entry name" value="rlpA"/>
    <property type="match status" value="1"/>
</dbReference>
<evidence type="ECO:0000256" key="5">
    <source>
        <dbReference type="RuleBase" id="RU003495"/>
    </source>
</evidence>